<evidence type="ECO:0000256" key="1">
    <source>
        <dbReference type="SAM" id="MobiDB-lite"/>
    </source>
</evidence>
<organism evidence="3 4">
    <name type="scientific">Streptomyces varsoviensis</name>
    <dbReference type="NCBI Taxonomy" id="67373"/>
    <lineage>
        <taxon>Bacteria</taxon>
        <taxon>Bacillati</taxon>
        <taxon>Actinomycetota</taxon>
        <taxon>Actinomycetes</taxon>
        <taxon>Kitasatosporales</taxon>
        <taxon>Streptomycetaceae</taxon>
        <taxon>Streptomyces</taxon>
    </lineage>
</organism>
<keyword evidence="2" id="KW-1133">Transmembrane helix</keyword>
<protein>
    <recommendedName>
        <fullName evidence="5">Integral membrane protein</fullName>
    </recommendedName>
</protein>
<evidence type="ECO:0000313" key="4">
    <source>
        <dbReference type="Proteomes" id="UP000037020"/>
    </source>
</evidence>
<keyword evidence="2" id="KW-0812">Transmembrane</keyword>
<accession>A0ABR5IWX7</accession>
<evidence type="ECO:0000256" key="2">
    <source>
        <dbReference type="SAM" id="Phobius"/>
    </source>
</evidence>
<name>A0ABR5IWX7_9ACTN</name>
<reference evidence="3 4" key="1">
    <citation type="submission" date="2015-07" db="EMBL/GenBank/DDBJ databases">
        <authorList>
            <person name="Ju K.-S."/>
            <person name="Doroghazi J.R."/>
            <person name="Metcalf W.W."/>
        </authorList>
    </citation>
    <scope>NUCLEOTIDE SEQUENCE [LARGE SCALE GENOMIC DNA]</scope>
    <source>
        <strain evidence="3 4">NRRL B-3589</strain>
    </source>
</reference>
<feature type="non-terminal residue" evidence="3">
    <location>
        <position position="147"/>
    </location>
</feature>
<feature type="transmembrane region" description="Helical" evidence="2">
    <location>
        <begin position="42"/>
        <end position="60"/>
    </location>
</feature>
<feature type="transmembrane region" description="Helical" evidence="2">
    <location>
        <begin position="20"/>
        <end position="36"/>
    </location>
</feature>
<proteinExistence type="predicted"/>
<sequence>MSLPAPLRPLTRTVTYTRWLHLFISTVIVGGFVFVFPDRRLVVVGCSVSLLMVAALVPAMRTAEGLQARLLLTDESHGMYGHGAYGAYGAYADGVYGEGGGGHGAYGNGGGESGAYGEGGGESVAYGHDPARPVGGRRRPVGDSGIS</sequence>
<feature type="region of interest" description="Disordered" evidence="1">
    <location>
        <begin position="118"/>
        <end position="147"/>
    </location>
</feature>
<gene>
    <name evidence="3" type="ORF">ADK38_35455</name>
</gene>
<dbReference type="EMBL" id="LGUT01003287">
    <property type="protein sequence ID" value="KOG85654.1"/>
    <property type="molecule type" value="Genomic_DNA"/>
</dbReference>
<evidence type="ECO:0008006" key="5">
    <source>
        <dbReference type="Google" id="ProtNLM"/>
    </source>
</evidence>
<comment type="caution">
    <text evidence="3">The sequence shown here is derived from an EMBL/GenBank/DDBJ whole genome shotgun (WGS) entry which is preliminary data.</text>
</comment>
<keyword evidence="4" id="KW-1185">Reference proteome</keyword>
<feature type="compositionally biased region" description="Low complexity" evidence="1">
    <location>
        <begin position="123"/>
        <end position="134"/>
    </location>
</feature>
<dbReference type="Proteomes" id="UP000037020">
    <property type="component" value="Unassembled WGS sequence"/>
</dbReference>
<evidence type="ECO:0000313" key="3">
    <source>
        <dbReference type="EMBL" id="KOG85654.1"/>
    </source>
</evidence>
<keyword evidence="2" id="KW-0472">Membrane</keyword>